<gene>
    <name evidence="3" type="ORF">MECH1_V1_2067</name>
</gene>
<accession>A0ABM9NJS0</accession>
<reference evidence="3 4" key="1">
    <citation type="submission" date="2024-04" db="EMBL/GenBank/DDBJ databases">
        <authorList>
            <person name="Cremers G."/>
        </authorList>
    </citation>
    <scope>NUCLEOTIDE SEQUENCE [LARGE SCALE GENOMIC DNA]</scope>
    <source>
        <strain evidence="3">MeCH1-AG</strain>
    </source>
</reference>
<feature type="transmembrane region" description="Helical" evidence="1">
    <location>
        <begin position="307"/>
        <end position="327"/>
    </location>
</feature>
<keyword evidence="1" id="KW-1133">Transmembrane helix</keyword>
<evidence type="ECO:0000259" key="2">
    <source>
        <dbReference type="Pfam" id="PF01757"/>
    </source>
</evidence>
<feature type="transmembrane region" description="Helical" evidence="1">
    <location>
        <begin position="72"/>
        <end position="89"/>
    </location>
</feature>
<evidence type="ECO:0000313" key="4">
    <source>
        <dbReference type="Proteomes" id="UP001497493"/>
    </source>
</evidence>
<name>A0ABM9NJS0_9GAMM</name>
<organism evidence="3 4">
    <name type="scientific">Candidatus Methylocalor cossyra</name>
    <dbReference type="NCBI Taxonomy" id="3108543"/>
    <lineage>
        <taxon>Bacteria</taxon>
        <taxon>Pseudomonadati</taxon>
        <taxon>Pseudomonadota</taxon>
        <taxon>Gammaproteobacteria</taxon>
        <taxon>Methylococcales</taxon>
        <taxon>Methylococcaceae</taxon>
        <taxon>Candidatus Methylocalor</taxon>
    </lineage>
</organism>
<feature type="transmembrane region" description="Helical" evidence="1">
    <location>
        <begin position="243"/>
        <end position="263"/>
    </location>
</feature>
<dbReference type="InterPro" id="IPR052734">
    <property type="entry name" value="Nod_factor_acetyltransferase"/>
</dbReference>
<keyword evidence="1" id="KW-0472">Membrane</keyword>
<evidence type="ECO:0000313" key="3">
    <source>
        <dbReference type="EMBL" id="CAL1240843.1"/>
    </source>
</evidence>
<dbReference type="Proteomes" id="UP001497493">
    <property type="component" value="Chromosome"/>
</dbReference>
<feature type="domain" description="Acyltransferase 3" evidence="2">
    <location>
        <begin position="7"/>
        <end position="324"/>
    </location>
</feature>
<dbReference type="PANTHER" id="PTHR37312">
    <property type="entry name" value="MEMBRANE-BOUND ACYLTRANSFERASE YKRP-RELATED"/>
    <property type="match status" value="1"/>
</dbReference>
<protein>
    <submittedName>
        <fullName evidence="3">Acyl_transf_3 domain-containing protein</fullName>
    </submittedName>
</protein>
<keyword evidence="4" id="KW-1185">Reference proteome</keyword>
<feature type="transmembrane region" description="Helical" evidence="1">
    <location>
        <begin position="35"/>
        <end position="52"/>
    </location>
</feature>
<feature type="transmembrane region" description="Helical" evidence="1">
    <location>
        <begin position="145"/>
        <end position="167"/>
    </location>
</feature>
<dbReference type="RefSeq" id="WP_348757404.1">
    <property type="nucleotide sequence ID" value="NZ_OZ026884.1"/>
</dbReference>
<feature type="transmembrane region" description="Helical" evidence="1">
    <location>
        <begin position="109"/>
        <end position="133"/>
    </location>
</feature>
<dbReference type="EMBL" id="OZ026884">
    <property type="protein sequence ID" value="CAL1240843.1"/>
    <property type="molecule type" value="Genomic_DNA"/>
</dbReference>
<keyword evidence="1" id="KW-0812">Transmembrane</keyword>
<dbReference type="PANTHER" id="PTHR37312:SF1">
    <property type="entry name" value="MEMBRANE-BOUND ACYLTRANSFERASE YKRP-RELATED"/>
    <property type="match status" value="1"/>
</dbReference>
<dbReference type="Pfam" id="PF01757">
    <property type="entry name" value="Acyl_transf_3"/>
    <property type="match status" value="1"/>
</dbReference>
<dbReference type="InterPro" id="IPR002656">
    <property type="entry name" value="Acyl_transf_3_dom"/>
</dbReference>
<proteinExistence type="predicted"/>
<sequence>MPQARFDFIDQAKAIGIVLVILGHAPGIPAGLVTWIYSFHMPLFFFLSGFLLNQRKLAMAPGAYLGQLLRTLGLPYLLFFAASYAYWLATRHLGARAAKFAGVSWQDPLFGWLSGIGSEIIVNVTLWFFPCLITTAFLYHLARKAMGASAALLVCAVLGGLDAGYAGHLPARLPWGLDNAWAALAFYAFGQWLRVRPLALDGPARLPLAAGALLSAALSALLADLNGRVDLNYANFGTYPVLYFPTALGGIAAVLGTASLMPSNGLSTWLARHTLLLFPSHTIVINFLSGLGKLVFRLPESFFTTPWFGLIGLAGAIAACLPLAYLVRQTAHLGRLRWARSAP</sequence>
<evidence type="ECO:0000256" key="1">
    <source>
        <dbReference type="SAM" id="Phobius"/>
    </source>
</evidence>
<feature type="transmembrane region" description="Helical" evidence="1">
    <location>
        <begin position="205"/>
        <end position="223"/>
    </location>
</feature>